<reference evidence="2 3" key="1">
    <citation type="submission" date="2016-03" db="EMBL/GenBank/DDBJ databases">
        <title>Cyphomyrmex costatus WGS genome.</title>
        <authorList>
            <person name="Nygaard S."/>
            <person name="Hu H."/>
            <person name="Boomsma J."/>
            <person name="Zhang G."/>
        </authorList>
    </citation>
    <scope>NUCLEOTIDE SEQUENCE [LARGE SCALE GENOMIC DNA]</scope>
    <source>
        <strain evidence="2">MS0001</strain>
        <tissue evidence="2">Whole body</tissue>
    </source>
</reference>
<organism evidence="2 3">
    <name type="scientific">Cyphomyrmex costatus</name>
    <dbReference type="NCBI Taxonomy" id="456900"/>
    <lineage>
        <taxon>Eukaryota</taxon>
        <taxon>Metazoa</taxon>
        <taxon>Ecdysozoa</taxon>
        <taxon>Arthropoda</taxon>
        <taxon>Hexapoda</taxon>
        <taxon>Insecta</taxon>
        <taxon>Pterygota</taxon>
        <taxon>Neoptera</taxon>
        <taxon>Endopterygota</taxon>
        <taxon>Hymenoptera</taxon>
        <taxon>Apocrita</taxon>
        <taxon>Aculeata</taxon>
        <taxon>Formicoidea</taxon>
        <taxon>Formicidae</taxon>
        <taxon>Myrmicinae</taxon>
        <taxon>Cyphomyrmex</taxon>
    </lineage>
</organism>
<dbReference type="Proteomes" id="UP000078542">
    <property type="component" value="Unassembled WGS sequence"/>
</dbReference>
<dbReference type="STRING" id="456900.A0A151IAH5"/>
<feature type="compositionally biased region" description="Basic and acidic residues" evidence="1">
    <location>
        <begin position="175"/>
        <end position="184"/>
    </location>
</feature>
<dbReference type="EMBL" id="KQ978209">
    <property type="protein sequence ID" value="KYM96453.1"/>
    <property type="molecule type" value="Genomic_DNA"/>
</dbReference>
<proteinExistence type="predicted"/>
<gene>
    <name evidence="2" type="ORF">ALC62_12891</name>
</gene>
<evidence type="ECO:0000256" key="1">
    <source>
        <dbReference type="SAM" id="MobiDB-lite"/>
    </source>
</evidence>
<evidence type="ECO:0000313" key="3">
    <source>
        <dbReference type="Proteomes" id="UP000078542"/>
    </source>
</evidence>
<protein>
    <recommendedName>
        <fullName evidence="4">Retrotransposon gag domain-containing protein</fullName>
    </recommendedName>
</protein>
<accession>A0A151IAH5</accession>
<sequence length="222" mass="25412">MDSCKTLAEIEIIKQKICLASTAATTALHNLIFGITGDRKNESIVGQTRVKFSMTYRDVEDSIRTFSGKDTYPIERWIAEFEETSDLAQLHEMLLKRKLKKEESLQEYYLLMKELASRGKIESEALIQYIIDGIVDDTQNKLVLYGAKKLSDFKEKLKTYEVIHKNNSEKTNCKTVREKDDASKKSGTAKKNVAPKKKIQNRRRDASIAELKGISQRTARRS</sequence>
<evidence type="ECO:0000313" key="2">
    <source>
        <dbReference type="EMBL" id="KYM96453.1"/>
    </source>
</evidence>
<evidence type="ECO:0008006" key="4">
    <source>
        <dbReference type="Google" id="ProtNLM"/>
    </source>
</evidence>
<feature type="region of interest" description="Disordered" evidence="1">
    <location>
        <begin position="175"/>
        <end position="222"/>
    </location>
</feature>
<keyword evidence="3" id="KW-1185">Reference proteome</keyword>
<name>A0A151IAH5_9HYME</name>
<dbReference type="AlphaFoldDB" id="A0A151IAH5"/>